<keyword evidence="4 9" id="KW-0694">RNA-binding</keyword>
<dbReference type="SMART" id="SM00382">
    <property type="entry name" value="AAA"/>
    <property type="match status" value="1"/>
</dbReference>
<comment type="similarity">
    <text evidence="1 9">Belongs to the GTP-binding SRP family. SRP54 subfamily.</text>
</comment>
<feature type="binding site" evidence="9">
    <location>
        <begin position="106"/>
        <end position="113"/>
    </location>
    <ligand>
        <name>GTP</name>
        <dbReference type="ChEBI" id="CHEBI:37565"/>
    </ligand>
</feature>
<comment type="domain">
    <text evidence="9">Composed of three domains: the N-terminal N domain, which is responsible for interactions with the ribosome, the central G domain, which binds GTP, and the C-terminal M domain, which binds the RNA and the signal sequence of the RNC.</text>
</comment>
<dbReference type="InterPro" id="IPR003593">
    <property type="entry name" value="AAA+_ATPase"/>
</dbReference>
<dbReference type="Pfam" id="PF02881">
    <property type="entry name" value="SRP54_N"/>
    <property type="match status" value="1"/>
</dbReference>
<dbReference type="SMART" id="SM00963">
    <property type="entry name" value="SRP54_N"/>
    <property type="match status" value="1"/>
</dbReference>
<proteinExistence type="inferred from homology"/>
<evidence type="ECO:0000256" key="6">
    <source>
        <dbReference type="ARBA" id="ARBA00023135"/>
    </source>
</evidence>
<dbReference type="Gene3D" id="1.10.260.30">
    <property type="entry name" value="Signal recognition particle, SRP54 subunit, M-domain"/>
    <property type="match status" value="1"/>
</dbReference>
<comment type="subcellular location">
    <subcellularLocation>
        <location evidence="9">Cytoplasm</location>
    </subcellularLocation>
    <text evidence="9">The SRP-RNC complex is targeted to the cytoplasmic membrane.</text>
</comment>
<evidence type="ECO:0000259" key="10">
    <source>
        <dbReference type="PROSITE" id="PS00300"/>
    </source>
</evidence>
<dbReference type="CDD" id="cd18539">
    <property type="entry name" value="SRP_G"/>
    <property type="match status" value="1"/>
</dbReference>
<dbReference type="SUPFAM" id="SSF47446">
    <property type="entry name" value="Signal peptide-binding domain"/>
    <property type="match status" value="1"/>
</dbReference>
<feature type="binding site" evidence="9">
    <location>
        <begin position="247"/>
        <end position="250"/>
    </location>
    <ligand>
        <name>GTP</name>
        <dbReference type="ChEBI" id="CHEBI:37565"/>
    </ligand>
</feature>
<dbReference type="RefSeq" id="WP_183695967.1">
    <property type="nucleotide sequence ID" value="NZ_JACICA010000004.1"/>
</dbReference>
<sequence length="457" mass="50882">MFENLSERLERSFKILKGEGRITEINVAETMKDIRRALIDADVNYKVAKSFTDDVKQKALGQNVLTAVKPGQLLVKVVHDELAHLMGGETADFKIDGHPAVVLMSGLQGSGKTTMSGKLALLMKTKKNKKPLLVACDVYRPAAIEQLKVLGEQIEVPVYSEPDCKDPVAIAQRAIHEAKAKNYDLVIVDTAGRLAVDEQMMNEIAAIKEGINPDETLFVVDSMTGQDAVNTAKEFNERLDFDGVVLTKLDGDTRGGAALSIRTVVNKPIKFVGTGEKLEALDFFHPARMADRILGMGDVVTLVERAQQQYDEEEAKRLQRKIQKNQFDFNDFLAQIQQIKKMGNLKELASMIPGVGKALKDVEIDDNAFKGIEAIIQSMTPEERRRPEILNTSRRNRIAKGSGTSTQEVGRLIKQFDQTRKMMKMMTGNKMANLMARMPKGKMPKMPDGMEMPDFNK</sequence>
<dbReference type="GO" id="GO:0003924">
    <property type="term" value="F:GTPase activity"/>
    <property type="evidence" value="ECO:0007669"/>
    <property type="project" value="UniProtKB-UniRule"/>
</dbReference>
<dbReference type="Pfam" id="PF00448">
    <property type="entry name" value="SRP54"/>
    <property type="match status" value="1"/>
</dbReference>
<evidence type="ECO:0000256" key="1">
    <source>
        <dbReference type="ARBA" id="ARBA00005450"/>
    </source>
</evidence>
<dbReference type="EMBL" id="JACICA010000004">
    <property type="protein sequence ID" value="MBB3702651.1"/>
    <property type="molecule type" value="Genomic_DNA"/>
</dbReference>
<dbReference type="AlphaFoldDB" id="A0A7W5UJS8"/>
<dbReference type="Gene3D" id="1.20.120.140">
    <property type="entry name" value="Signal recognition particle SRP54, nucleotide-binding domain"/>
    <property type="match status" value="1"/>
</dbReference>
<evidence type="ECO:0000256" key="5">
    <source>
        <dbReference type="ARBA" id="ARBA00023134"/>
    </source>
</evidence>
<comment type="caution">
    <text evidence="11">The sequence shown here is derived from an EMBL/GenBank/DDBJ whole genome shotgun (WGS) entry which is preliminary data.</text>
</comment>
<evidence type="ECO:0000256" key="2">
    <source>
        <dbReference type="ARBA" id="ARBA00022741"/>
    </source>
</evidence>
<dbReference type="HAMAP" id="MF_00306">
    <property type="entry name" value="SRP54"/>
    <property type="match status" value="1"/>
</dbReference>
<dbReference type="InterPro" id="IPR042101">
    <property type="entry name" value="SRP54_N_sf"/>
</dbReference>
<dbReference type="GO" id="GO:0005525">
    <property type="term" value="F:GTP binding"/>
    <property type="evidence" value="ECO:0007669"/>
    <property type="project" value="UniProtKB-UniRule"/>
</dbReference>
<keyword evidence="7 9" id="KW-0687">Ribonucleoprotein</keyword>
<dbReference type="GO" id="GO:0048500">
    <property type="term" value="C:signal recognition particle"/>
    <property type="evidence" value="ECO:0007669"/>
    <property type="project" value="UniProtKB-UniRule"/>
</dbReference>
<dbReference type="GO" id="GO:0008312">
    <property type="term" value="F:7S RNA binding"/>
    <property type="evidence" value="ECO:0007669"/>
    <property type="project" value="InterPro"/>
</dbReference>
<dbReference type="InterPro" id="IPR036891">
    <property type="entry name" value="Signal_recog_part_SRP54_M_sf"/>
</dbReference>
<dbReference type="PANTHER" id="PTHR11564">
    <property type="entry name" value="SIGNAL RECOGNITION PARTICLE 54K PROTEIN SRP54"/>
    <property type="match status" value="1"/>
</dbReference>
<keyword evidence="9" id="KW-0963">Cytoplasm</keyword>
<reference evidence="11 12" key="1">
    <citation type="submission" date="2020-08" db="EMBL/GenBank/DDBJ databases">
        <title>Genomic Encyclopedia of Type Strains, Phase IV (KMG-IV): sequencing the most valuable type-strain genomes for metagenomic binning, comparative biology and taxonomic classification.</title>
        <authorList>
            <person name="Goeker M."/>
        </authorList>
    </citation>
    <scope>NUCLEOTIDE SEQUENCE [LARGE SCALE GENOMIC DNA]</scope>
    <source>
        <strain evidence="11 12">DSM 22548</strain>
    </source>
</reference>
<evidence type="ECO:0000313" key="11">
    <source>
        <dbReference type="EMBL" id="MBB3702651.1"/>
    </source>
</evidence>
<gene>
    <name evidence="9" type="primary">ffh</name>
    <name evidence="11" type="ORF">FHS60_001114</name>
</gene>
<dbReference type="InterPro" id="IPR027417">
    <property type="entry name" value="P-loop_NTPase"/>
</dbReference>
<dbReference type="GO" id="GO:0006614">
    <property type="term" value="P:SRP-dependent cotranslational protein targeting to membrane"/>
    <property type="evidence" value="ECO:0007669"/>
    <property type="project" value="InterPro"/>
</dbReference>
<comment type="catalytic activity">
    <reaction evidence="8 9">
        <text>GTP + H2O = GDP + phosphate + H(+)</text>
        <dbReference type="Rhea" id="RHEA:19669"/>
        <dbReference type="ChEBI" id="CHEBI:15377"/>
        <dbReference type="ChEBI" id="CHEBI:15378"/>
        <dbReference type="ChEBI" id="CHEBI:37565"/>
        <dbReference type="ChEBI" id="CHEBI:43474"/>
        <dbReference type="ChEBI" id="CHEBI:58189"/>
        <dbReference type="EC" id="3.6.5.4"/>
    </reaction>
</comment>
<name>A0A7W5UJS8_9BACT</name>
<evidence type="ECO:0000256" key="3">
    <source>
        <dbReference type="ARBA" id="ARBA00022801"/>
    </source>
</evidence>
<evidence type="ECO:0000256" key="8">
    <source>
        <dbReference type="ARBA" id="ARBA00048027"/>
    </source>
</evidence>
<dbReference type="Proteomes" id="UP000541425">
    <property type="component" value="Unassembled WGS sequence"/>
</dbReference>
<feature type="binding site" evidence="9">
    <location>
        <begin position="189"/>
        <end position="193"/>
    </location>
    <ligand>
        <name>GTP</name>
        <dbReference type="ChEBI" id="CHEBI:37565"/>
    </ligand>
</feature>
<keyword evidence="6 9" id="KW-0733">Signal recognition particle</keyword>
<feature type="domain" description="SRP54-type proteins GTP-binding" evidence="10">
    <location>
        <begin position="268"/>
        <end position="281"/>
    </location>
</feature>
<dbReference type="Pfam" id="PF02978">
    <property type="entry name" value="SRP_SPB"/>
    <property type="match status" value="1"/>
</dbReference>
<keyword evidence="3 9" id="KW-0378">Hydrolase</keyword>
<protein>
    <recommendedName>
        <fullName evidence="9">Signal recognition particle protein</fullName>
        <ecNumber evidence="9">3.6.5.4</ecNumber>
    </recommendedName>
    <alternativeName>
        <fullName evidence="9">Fifty-four homolog</fullName>
    </alternativeName>
</protein>
<organism evidence="11 12">
    <name type="scientific">Alloprevotella rava</name>
    <dbReference type="NCBI Taxonomy" id="671218"/>
    <lineage>
        <taxon>Bacteria</taxon>
        <taxon>Pseudomonadati</taxon>
        <taxon>Bacteroidota</taxon>
        <taxon>Bacteroidia</taxon>
        <taxon>Bacteroidales</taxon>
        <taxon>Prevotellaceae</taxon>
        <taxon>Alloprevotella</taxon>
    </lineage>
</organism>
<dbReference type="InterPro" id="IPR000897">
    <property type="entry name" value="SRP54_GTPase_dom"/>
</dbReference>
<evidence type="ECO:0000256" key="7">
    <source>
        <dbReference type="ARBA" id="ARBA00023274"/>
    </source>
</evidence>
<dbReference type="InterPro" id="IPR013822">
    <property type="entry name" value="Signal_recog_particl_SRP54_hlx"/>
</dbReference>
<evidence type="ECO:0000256" key="9">
    <source>
        <dbReference type="HAMAP-Rule" id="MF_00306"/>
    </source>
</evidence>
<evidence type="ECO:0000313" key="12">
    <source>
        <dbReference type="Proteomes" id="UP000541425"/>
    </source>
</evidence>
<dbReference type="PANTHER" id="PTHR11564:SF5">
    <property type="entry name" value="SIGNAL RECOGNITION PARTICLE SUBUNIT SRP54"/>
    <property type="match status" value="1"/>
</dbReference>
<comment type="subunit">
    <text evidence="9">Part of the signal recognition particle protein translocation system, which is composed of SRP and FtsY.</text>
</comment>
<dbReference type="PROSITE" id="PS00300">
    <property type="entry name" value="SRP54"/>
    <property type="match status" value="1"/>
</dbReference>
<dbReference type="InterPro" id="IPR004125">
    <property type="entry name" value="Signal_recog_particle_SRP54_M"/>
</dbReference>
<dbReference type="SUPFAM" id="SSF52540">
    <property type="entry name" value="P-loop containing nucleoside triphosphate hydrolases"/>
    <property type="match status" value="1"/>
</dbReference>
<dbReference type="EC" id="3.6.5.4" evidence="9"/>
<evidence type="ECO:0000256" key="4">
    <source>
        <dbReference type="ARBA" id="ARBA00022884"/>
    </source>
</evidence>
<dbReference type="SMART" id="SM00962">
    <property type="entry name" value="SRP54"/>
    <property type="match status" value="1"/>
</dbReference>
<keyword evidence="2 9" id="KW-0547">Nucleotide-binding</keyword>
<dbReference type="InterPro" id="IPR022941">
    <property type="entry name" value="SRP54"/>
</dbReference>
<dbReference type="NCBIfam" id="TIGR00959">
    <property type="entry name" value="ffh"/>
    <property type="match status" value="1"/>
</dbReference>
<accession>A0A7W5UJS8</accession>
<keyword evidence="5 9" id="KW-0342">GTP-binding</keyword>
<dbReference type="Gene3D" id="3.40.50.300">
    <property type="entry name" value="P-loop containing nucleotide triphosphate hydrolases"/>
    <property type="match status" value="1"/>
</dbReference>
<comment type="function">
    <text evidence="9">Involved in targeting and insertion of nascent membrane proteins into the cytoplasmic membrane. Binds to the hydrophobic signal sequence of the ribosome-nascent chain (RNC) as it emerges from the ribosomes. The SRP-RNC complex is then targeted to the cytoplasmic membrane where it interacts with the SRP receptor FtsY.</text>
</comment>
<dbReference type="InterPro" id="IPR004780">
    <property type="entry name" value="SRP"/>
</dbReference>
<dbReference type="FunFam" id="3.40.50.300:FF:000022">
    <property type="entry name" value="Signal recognition particle 54 kDa subunit"/>
    <property type="match status" value="1"/>
</dbReference>